<reference evidence="2 3" key="1">
    <citation type="submission" date="2017-03" db="EMBL/GenBank/DDBJ databases">
        <title>Genome of the blue death feigning beetle - Asbolus verrucosus.</title>
        <authorList>
            <person name="Rider S.D."/>
        </authorList>
    </citation>
    <scope>NUCLEOTIDE SEQUENCE [LARGE SCALE GENOMIC DNA]</scope>
    <source>
        <strain evidence="2">Butters</strain>
        <tissue evidence="2">Head and leg muscle</tissue>
    </source>
</reference>
<dbReference type="Proteomes" id="UP000292052">
    <property type="component" value="Unassembled WGS sequence"/>
</dbReference>
<dbReference type="PANTHER" id="PTHR11257">
    <property type="entry name" value="CHEMOSENSORY PROTEIN-RELATED"/>
    <property type="match status" value="1"/>
</dbReference>
<protein>
    <submittedName>
        <fullName evidence="2">OS-D domain containing protein</fullName>
    </submittedName>
</protein>
<dbReference type="Pfam" id="PF03392">
    <property type="entry name" value="OS-D"/>
    <property type="match status" value="1"/>
</dbReference>
<evidence type="ECO:0000313" key="3">
    <source>
        <dbReference type="Proteomes" id="UP000292052"/>
    </source>
</evidence>
<evidence type="ECO:0000256" key="1">
    <source>
        <dbReference type="SAM" id="SignalP"/>
    </source>
</evidence>
<dbReference type="InterPro" id="IPR005055">
    <property type="entry name" value="A10/PebIII"/>
</dbReference>
<keyword evidence="1" id="KW-0732">Signal</keyword>
<comment type="caution">
    <text evidence="2">The sequence shown here is derived from an EMBL/GenBank/DDBJ whole genome shotgun (WGS) entry which is preliminary data.</text>
</comment>
<accession>A0A482VR73</accession>
<dbReference type="PANTHER" id="PTHR11257:SF12">
    <property type="entry name" value="EJACULATORY BULB-SPECIFIC PROTEIN 3-RELATED"/>
    <property type="match status" value="1"/>
</dbReference>
<evidence type="ECO:0000313" key="2">
    <source>
        <dbReference type="EMBL" id="RZC35355.1"/>
    </source>
</evidence>
<proteinExistence type="predicted"/>
<gene>
    <name evidence="2" type="ORF">BDFB_006588</name>
</gene>
<keyword evidence="3" id="KW-1185">Reference proteome</keyword>
<dbReference type="EMBL" id="QDEB01071700">
    <property type="protein sequence ID" value="RZC35355.1"/>
    <property type="molecule type" value="Genomic_DNA"/>
</dbReference>
<dbReference type="AlphaFoldDB" id="A0A482VR73"/>
<sequence>MMKFAIVLFALAAAAAAIDVYPTKYDSIDIDAVLQNKRLFDNYLRCLLKQGSCSEEGAVLRDVIPDALITGCSKCNQHQKASVEKVVRFLIKERNSDWQKLLEVYDPQGKYQEQYAHYLHEL</sequence>
<dbReference type="OrthoDB" id="6344725at2759"/>
<dbReference type="Gene3D" id="1.10.2080.10">
    <property type="entry name" value="Insect odorant-binding protein A10/Ejaculatory bulb-specific protein 3"/>
    <property type="match status" value="1"/>
</dbReference>
<dbReference type="SUPFAM" id="SSF100910">
    <property type="entry name" value="Chemosensory protein Csp2"/>
    <property type="match status" value="1"/>
</dbReference>
<organism evidence="2 3">
    <name type="scientific">Asbolus verrucosus</name>
    <name type="common">Desert ironclad beetle</name>
    <dbReference type="NCBI Taxonomy" id="1661398"/>
    <lineage>
        <taxon>Eukaryota</taxon>
        <taxon>Metazoa</taxon>
        <taxon>Ecdysozoa</taxon>
        <taxon>Arthropoda</taxon>
        <taxon>Hexapoda</taxon>
        <taxon>Insecta</taxon>
        <taxon>Pterygota</taxon>
        <taxon>Neoptera</taxon>
        <taxon>Endopterygota</taxon>
        <taxon>Coleoptera</taxon>
        <taxon>Polyphaga</taxon>
        <taxon>Cucujiformia</taxon>
        <taxon>Tenebrionidae</taxon>
        <taxon>Pimeliinae</taxon>
        <taxon>Asbolus</taxon>
    </lineage>
</organism>
<name>A0A482VR73_ASBVE</name>
<feature type="signal peptide" evidence="1">
    <location>
        <begin position="1"/>
        <end position="17"/>
    </location>
</feature>
<feature type="chain" id="PRO_5019726091" evidence="1">
    <location>
        <begin position="18"/>
        <end position="122"/>
    </location>
</feature>
<dbReference type="InterPro" id="IPR036682">
    <property type="entry name" value="OS_D_A10/PebIII_sf"/>
</dbReference>